<dbReference type="SUPFAM" id="SSF56935">
    <property type="entry name" value="Porins"/>
    <property type="match status" value="1"/>
</dbReference>
<dbReference type="PANTHER" id="PTHR40980">
    <property type="entry name" value="PLUG DOMAIN-CONTAINING PROTEIN"/>
    <property type="match status" value="1"/>
</dbReference>
<dbReference type="NCBIfam" id="TIGR01782">
    <property type="entry name" value="TonB-Xanth-Caul"/>
    <property type="match status" value="1"/>
</dbReference>
<keyword evidence="5 9" id="KW-0798">TonB box</keyword>
<dbReference type="GO" id="GO:0009279">
    <property type="term" value="C:cell outer membrane"/>
    <property type="evidence" value="ECO:0007669"/>
    <property type="project" value="UniProtKB-SubCell"/>
</dbReference>
<keyword evidence="14" id="KW-1185">Reference proteome</keyword>
<protein>
    <submittedName>
        <fullName evidence="13">TonB-dependent receptor</fullName>
    </submittedName>
</protein>
<dbReference type="InterPro" id="IPR037066">
    <property type="entry name" value="Plug_dom_sf"/>
</dbReference>
<dbReference type="Gene3D" id="2.170.130.10">
    <property type="entry name" value="TonB-dependent receptor, plug domain"/>
    <property type="match status" value="1"/>
</dbReference>
<evidence type="ECO:0000256" key="4">
    <source>
        <dbReference type="ARBA" id="ARBA00022692"/>
    </source>
</evidence>
<reference evidence="14" key="1">
    <citation type="journal article" date="2019" name="Int. J. Syst. Evol. Microbiol.">
        <title>The Global Catalogue of Microorganisms (GCM) 10K type strain sequencing project: providing services to taxonomists for standard genome sequencing and annotation.</title>
        <authorList>
            <consortium name="The Broad Institute Genomics Platform"/>
            <consortium name="The Broad Institute Genome Sequencing Center for Infectious Disease"/>
            <person name="Wu L."/>
            <person name="Ma J."/>
        </authorList>
    </citation>
    <scope>NUCLEOTIDE SEQUENCE [LARGE SCALE GENOMIC DNA]</scope>
    <source>
        <strain evidence="14">JCM 19134</strain>
    </source>
</reference>
<keyword evidence="4 8" id="KW-0812">Transmembrane</keyword>
<feature type="domain" description="TonB-dependent receptor plug" evidence="12">
    <location>
        <begin position="57"/>
        <end position="167"/>
    </location>
</feature>
<dbReference type="EMBL" id="BAABLX010000028">
    <property type="protein sequence ID" value="GAA4948484.1"/>
    <property type="molecule type" value="Genomic_DNA"/>
</dbReference>
<dbReference type="InterPro" id="IPR000531">
    <property type="entry name" value="Beta-barrel_TonB"/>
</dbReference>
<evidence type="ECO:0000256" key="5">
    <source>
        <dbReference type="ARBA" id="ARBA00023077"/>
    </source>
</evidence>
<evidence type="ECO:0000256" key="10">
    <source>
        <dbReference type="SAM" id="SignalP"/>
    </source>
</evidence>
<dbReference type="CDD" id="cd01347">
    <property type="entry name" value="ligand_gated_channel"/>
    <property type="match status" value="1"/>
</dbReference>
<dbReference type="Pfam" id="PF07715">
    <property type="entry name" value="Plug"/>
    <property type="match status" value="1"/>
</dbReference>
<dbReference type="Proteomes" id="UP001409585">
    <property type="component" value="Unassembled WGS sequence"/>
</dbReference>
<comment type="similarity">
    <text evidence="8 9">Belongs to the TonB-dependent receptor family.</text>
</comment>
<feature type="chain" id="PRO_5043752535" evidence="10">
    <location>
        <begin position="33"/>
        <end position="903"/>
    </location>
</feature>
<dbReference type="Pfam" id="PF00593">
    <property type="entry name" value="TonB_dep_Rec_b-barrel"/>
    <property type="match status" value="1"/>
</dbReference>
<evidence type="ECO:0000256" key="7">
    <source>
        <dbReference type="ARBA" id="ARBA00023237"/>
    </source>
</evidence>
<evidence type="ECO:0000313" key="14">
    <source>
        <dbReference type="Proteomes" id="UP001409585"/>
    </source>
</evidence>
<evidence type="ECO:0000256" key="1">
    <source>
        <dbReference type="ARBA" id="ARBA00004571"/>
    </source>
</evidence>
<dbReference type="RefSeq" id="WP_345424136.1">
    <property type="nucleotide sequence ID" value="NZ_AP031496.1"/>
</dbReference>
<gene>
    <name evidence="13" type="ORF">GCM10025791_30600</name>
</gene>
<proteinExistence type="inferred from homology"/>
<keyword evidence="10" id="KW-0732">Signal</keyword>
<sequence length="903" mass="99725">MKTTFLQRNSLVKNVLIANSMIAAGMSLPAIAQEGVIEEVVVTASFRESLTQALEAKRNASGVVDSIMAEDIADFPDTNLAESLQRIPGVAISREAGEGREITVRGLDGTYSRVMINNAMGQSLAAGSGGVRTSRAFDFNVFASELFNRLDVYKTQSAELEEGSLGATVNLHTGRPFDYDPLEIALNVQAGYSEDASKTSPRTSGLFSFTNDSETFGALVSFSTAERVVSNTGADTGRWEDDTFGSCSACTTDEEIAAVNSAWHPRFPRYADKTHEQDRTGVTGAFQFKPAEGTLITFDALYANVESERKEPFMQAISLARTGSTGVQQTDVAAYTIDGNNSLISATMDGVDVRSEAFESNWESEFTQFALTLDQDITDELRVKAMVSQSQSELDNRETTLIYEHYSDGDERQLVNYAESSSAVSYDFSSMTSPFLDYSFDTANPANWEVSEYRDRLYDASSDSDTIKIDLEYDLNDIFVLKAGFSQRDYTYEIEGLRADRSFTSADELDGTVDGLACGLSPQVTADMGSVVNAGGQTFFMGDSSQFNTYLDSGCWPYAVRTGDTRDVEENVTGFYLQADFDTDLAGRRFRGNFGVRQVETELSATGINSDQTVTVDHDYSDTLPSLNLAYNLAEDLILRASYAKVMSRPNLTDLNPGGSVAIFGDPAVSYGNPYIEPFRADNYDISAEWYFDEGALVSLAYFYKDIESFPTSETTRLTWAQTGLPDSLLGSQINDLIDAEFDVTRRVNGGGGMLDGWELQYQQNFTFVPVEFFQKMGVITNITLVDSEVDATGLQLTGQSDVSYNVTVFYEDDKLSTRLAYSYRDEYVTSHNSDFNKARYRDETANLDFSVAYQFNDNLRFTLEGINLTDEPVADYMAPGIGRLWAEQNTGTQWLLGMSYKY</sequence>
<dbReference type="Gene3D" id="2.40.170.20">
    <property type="entry name" value="TonB-dependent receptor, beta-barrel domain"/>
    <property type="match status" value="1"/>
</dbReference>
<organism evidence="13 14">
    <name type="scientific">Halioxenophilus aromaticivorans</name>
    <dbReference type="NCBI Taxonomy" id="1306992"/>
    <lineage>
        <taxon>Bacteria</taxon>
        <taxon>Pseudomonadati</taxon>
        <taxon>Pseudomonadota</taxon>
        <taxon>Gammaproteobacteria</taxon>
        <taxon>Alteromonadales</taxon>
        <taxon>Alteromonadaceae</taxon>
        <taxon>Halioxenophilus</taxon>
    </lineage>
</organism>
<dbReference type="PROSITE" id="PS52016">
    <property type="entry name" value="TONB_DEPENDENT_REC_3"/>
    <property type="match status" value="1"/>
</dbReference>
<keyword evidence="13" id="KW-0675">Receptor</keyword>
<dbReference type="AlphaFoldDB" id="A0AAV3U576"/>
<accession>A0AAV3U576</accession>
<evidence type="ECO:0000256" key="6">
    <source>
        <dbReference type="ARBA" id="ARBA00023136"/>
    </source>
</evidence>
<evidence type="ECO:0000313" key="13">
    <source>
        <dbReference type="EMBL" id="GAA4948484.1"/>
    </source>
</evidence>
<keyword evidence="7 8" id="KW-0998">Cell outer membrane</keyword>
<name>A0AAV3U576_9ALTE</name>
<feature type="signal peptide" evidence="10">
    <location>
        <begin position="1"/>
        <end position="32"/>
    </location>
</feature>
<dbReference type="PANTHER" id="PTHR40980:SF3">
    <property type="entry name" value="TONB-DEPENDENT RECEPTOR-LIKE BETA-BARREL DOMAIN-CONTAINING PROTEIN"/>
    <property type="match status" value="1"/>
</dbReference>
<comment type="caution">
    <text evidence="13">The sequence shown here is derived from an EMBL/GenBank/DDBJ whole genome shotgun (WGS) entry which is preliminary data.</text>
</comment>
<evidence type="ECO:0000259" key="12">
    <source>
        <dbReference type="Pfam" id="PF07715"/>
    </source>
</evidence>
<evidence type="ECO:0000256" key="2">
    <source>
        <dbReference type="ARBA" id="ARBA00022448"/>
    </source>
</evidence>
<evidence type="ECO:0000259" key="11">
    <source>
        <dbReference type="Pfam" id="PF00593"/>
    </source>
</evidence>
<dbReference type="InterPro" id="IPR012910">
    <property type="entry name" value="Plug_dom"/>
</dbReference>
<dbReference type="InterPro" id="IPR039426">
    <property type="entry name" value="TonB-dep_rcpt-like"/>
</dbReference>
<evidence type="ECO:0000256" key="3">
    <source>
        <dbReference type="ARBA" id="ARBA00022452"/>
    </source>
</evidence>
<feature type="domain" description="TonB-dependent receptor-like beta-barrel" evidence="11">
    <location>
        <begin position="429"/>
        <end position="869"/>
    </location>
</feature>
<keyword evidence="3 8" id="KW-1134">Transmembrane beta strand</keyword>
<keyword evidence="2 8" id="KW-0813">Transport</keyword>
<dbReference type="InterPro" id="IPR010104">
    <property type="entry name" value="TonB_rcpt_bac"/>
</dbReference>
<evidence type="ECO:0000256" key="8">
    <source>
        <dbReference type="PROSITE-ProRule" id="PRU01360"/>
    </source>
</evidence>
<evidence type="ECO:0000256" key="9">
    <source>
        <dbReference type="RuleBase" id="RU003357"/>
    </source>
</evidence>
<comment type="subcellular location">
    <subcellularLocation>
        <location evidence="1 8">Cell outer membrane</location>
        <topology evidence="1 8">Multi-pass membrane protein</topology>
    </subcellularLocation>
</comment>
<dbReference type="InterPro" id="IPR036942">
    <property type="entry name" value="Beta-barrel_TonB_sf"/>
</dbReference>
<keyword evidence="6 8" id="KW-0472">Membrane</keyword>